<comment type="caution">
    <text evidence="10">The sequence shown here is derived from an EMBL/GenBank/DDBJ whole genome shotgun (WGS) entry which is preliminary data.</text>
</comment>
<evidence type="ECO:0000256" key="1">
    <source>
        <dbReference type="ARBA" id="ARBA00004202"/>
    </source>
</evidence>
<dbReference type="PROSITE" id="PS50893">
    <property type="entry name" value="ABC_TRANSPORTER_2"/>
    <property type="match status" value="2"/>
</dbReference>
<feature type="domain" description="ABC transporter" evidence="9">
    <location>
        <begin position="8"/>
        <end position="244"/>
    </location>
</feature>
<dbReference type="InterPro" id="IPR003439">
    <property type="entry name" value="ABC_transporter-like_ATP-bd"/>
</dbReference>
<sequence length="513" mass="56454">MGVRTDGIRMNGITKDFSGKLALEDVSIHIQEGTIHAIVGENGAGKSTLMSILSGVLQPTKGTISIDGQEVRFRGTREATRLGIGMVYQHFMLIPILKVWQNIILGVEPRKKSGTIHQAQAIREIQAACEAYGTTLNMEELVGNLTVGEQQRVEILKVLYRKAKYIILDEPTAVLTPGEIQQLLDSMRALKKAGKTILFISHKLDEVLDVSDEISVLRQGRYMGTVTRQEATKERLVEMMVGREINIDGKPLPVERGNPAIRLQNLTTGKTEFGCALQGISVEAYEGEVLGFAGVDGNGQQELVESILGLQKVEAGSIMVLGRDTTHLTTDKIRKMGVACIPPDRQHEGLVMDSSITHNAVLGNENLPQFRWLGPLFSVEKIRTRVAQLLRDFDVRYGSTEEPVRDLSGGNQQKVIIARECALTDPQVILAVNPTRGLDIGAIRFVYEKLEEYKAAGKCIILISTELSEIVRLSDRIGLLYQGLLMDVLENRDIDLQEIGALMLGGVKKEVGP</sequence>
<protein>
    <submittedName>
        <fullName evidence="10">ABC transporter ATP-binding protein</fullName>
    </submittedName>
</protein>
<evidence type="ECO:0000256" key="3">
    <source>
        <dbReference type="ARBA" id="ARBA00022475"/>
    </source>
</evidence>
<name>A0A9D1CLH9_9FIRM</name>
<keyword evidence="8" id="KW-0472">Membrane</keyword>
<dbReference type="Gene3D" id="3.40.50.300">
    <property type="entry name" value="P-loop containing nucleotide triphosphate hydrolases"/>
    <property type="match status" value="2"/>
</dbReference>
<evidence type="ECO:0000256" key="5">
    <source>
        <dbReference type="ARBA" id="ARBA00022741"/>
    </source>
</evidence>
<dbReference type="GO" id="GO:0016887">
    <property type="term" value="F:ATP hydrolysis activity"/>
    <property type="evidence" value="ECO:0007669"/>
    <property type="project" value="InterPro"/>
</dbReference>
<keyword evidence="7" id="KW-1278">Translocase</keyword>
<evidence type="ECO:0000256" key="4">
    <source>
        <dbReference type="ARBA" id="ARBA00022737"/>
    </source>
</evidence>
<dbReference type="EMBL" id="DVFK01000065">
    <property type="protein sequence ID" value="HIQ67761.1"/>
    <property type="molecule type" value="Genomic_DNA"/>
</dbReference>
<reference evidence="10" key="2">
    <citation type="journal article" date="2021" name="PeerJ">
        <title>Extensive microbial diversity within the chicken gut microbiome revealed by metagenomics and culture.</title>
        <authorList>
            <person name="Gilroy R."/>
            <person name="Ravi A."/>
            <person name="Getino M."/>
            <person name="Pursley I."/>
            <person name="Horton D.L."/>
            <person name="Alikhan N.F."/>
            <person name="Baker D."/>
            <person name="Gharbi K."/>
            <person name="Hall N."/>
            <person name="Watson M."/>
            <person name="Adriaenssens E.M."/>
            <person name="Foster-Nyarko E."/>
            <person name="Jarju S."/>
            <person name="Secka A."/>
            <person name="Antonio M."/>
            <person name="Oren A."/>
            <person name="Chaudhuri R.R."/>
            <person name="La Ragione R."/>
            <person name="Hildebrand F."/>
            <person name="Pallen M.J."/>
        </authorList>
    </citation>
    <scope>NUCLEOTIDE SEQUENCE</scope>
    <source>
        <strain evidence="10">13361</strain>
    </source>
</reference>
<dbReference type="SMART" id="SM00382">
    <property type="entry name" value="AAA"/>
    <property type="match status" value="1"/>
</dbReference>
<evidence type="ECO:0000259" key="9">
    <source>
        <dbReference type="PROSITE" id="PS50893"/>
    </source>
</evidence>
<dbReference type="GO" id="GO:0005524">
    <property type="term" value="F:ATP binding"/>
    <property type="evidence" value="ECO:0007669"/>
    <property type="project" value="UniProtKB-KW"/>
</dbReference>
<dbReference type="Pfam" id="PF00005">
    <property type="entry name" value="ABC_tran"/>
    <property type="match status" value="2"/>
</dbReference>
<accession>A0A9D1CLH9</accession>
<organism evidence="10 11">
    <name type="scientific">Candidatus Faecousia excrementigallinarum</name>
    <dbReference type="NCBI Taxonomy" id="2840806"/>
    <lineage>
        <taxon>Bacteria</taxon>
        <taxon>Bacillati</taxon>
        <taxon>Bacillota</taxon>
        <taxon>Clostridia</taxon>
        <taxon>Eubacteriales</taxon>
        <taxon>Oscillospiraceae</taxon>
        <taxon>Faecousia</taxon>
    </lineage>
</organism>
<dbReference type="InterPro" id="IPR027417">
    <property type="entry name" value="P-loop_NTPase"/>
</dbReference>
<dbReference type="SUPFAM" id="SSF52540">
    <property type="entry name" value="P-loop containing nucleoside triphosphate hydrolases"/>
    <property type="match status" value="2"/>
</dbReference>
<keyword evidence="4" id="KW-0677">Repeat</keyword>
<keyword evidence="3" id="KW-1003">Cell membrane</keyword>
<dbReference type="AlphaFoldDB" id="A0A9D1CLH9"/>
<comment type="subcellular location">
    <subcellularLocation>
        <location evidence="1">Cell membrane</location>
        <topology evidence="1">Peripheral membrane protein</topology>
    </subcellularLocation>
</comment>
<proteinExistence type="predicted"/>
<keyword evidence="5" id="KW-0547">Nucleotide-binding</keyword>
<evidence type="ECO:0000256" key="8">
    <source>
        <dbReference type="ARBA" id="ARBA00023136"/>
    </source>
</evidence>
<dbReference type="Proteomes" id="UP000886796">
    <property type="component" value="Unassembled WGS sequence"/>
</dbReference>
<dbReference type="GO" id="GO:0005886">
    <property type="term" value="C:plasma membrane"/>
    <property type="evidence" value="ECO:0007669"/>
    <property type="project" value="UniProtKB-SubCell"/>
</dbReference>
<feature type="domain" description="ABC transporter" evidence="9">
    <location>
        <begin position="261"/>
        <end position="507"/>
    </location>
</feature>
<gene>
    <name evidence="10" type="ORF">IAB74_04530</name>
</gene>
<dbReference type="PANTHER" id="PTHR43790">
    <property type="entry name" value="CARBOHYDRATE TRANSPORT ATP-BINDING PROTEIN MG119-RELATED"/>
    <property type="match status" value="1"/>
</dbReference>
<dbReference type="PANTHER" id="PTHR43790:SF4">
    <property type="entry name" value="GUANOSINE IMPORT ATP-BINDING PROTEIN NUPO"/>
    <property type="match status" value="1"/>
</dbReference>
<dbReference type="InterPro" id="IPR050107">
    <property type="entry name" value="ABC_carbohydrate_import_ATPase"/>
</dbReference>
<reference evidence="10" key="1">
    <citation type="submission" date="2020-10" db="EMBL/GenBank/DDBJ databases">
        <authorList>
            <person name="Gilroy R."/>
        </authorList>
    </citation>
    <scope>NUCLEOTIDE SEQUENCE</scope>
    <source>
        <strain evidence="10">13361</strain>
    </source>
</reference>
<dbReference type="CDD" id="cd03216">
    <property type="entry name" value="ABC_Carb_Monos_I"/>
    <property type="match status" value="1"/>
</dbReference>
<evidence type="ECO:0000313" key="10">
    <source>
        <dbReference type="EMBL" id="HIQ67761.1"/>
    </source>
</evidence>
<evidence type="ECO:0000256" key="7">
    <source>
        <dbReference type="ARBA" id="ARBA00022967"/>
    </source>
</evidence>
<keyword evidence="2" id="KW-0813">Transport</keyword>
<evidence type="ECO:0000256" key="6">
    <source>
        <dbReference type="ARBA" id="ARBA00022840"/>
    </source>
</evidence>
<dbReference type="InterPro" id="IPR003593">
    <property type="entry name" value="AAA+_ATPase"/>
</dbReference>
<dbReference type="CDD" id="cd03215">
    <property type="entry name" value="ABC_Carb_Monos_II"/>
    <property type="match status" value="1"/>
</dbReference>
<dbReference type="FunFam" id="3.40.50.300:FF:000127">
    <property type="entry name" value="Ribose import ATP-binding protein RbsA"/>
    <property type="match status" value="1"/>
</dbReference>
<evidence type="ECO:0000256" key="2">
    <source>
        <dbReference type="ARBA" id="ARBA00022448"/>
    </source>
</evidence>
<keyword evidence="6 10" id="KW-0067">ATP-binding</keyword>
<evidence type="ECO:0000313" key="11">
    <source>
        <dbReference type="Proteomes" id="UP000886796"/>
    </source>
</evidence>